<dbReference type="Proteomes" id="UP001159405">
    <property type="component" value="Unassembled WGS sequence"/>
</dbReference>
<gene>
    <name evidence="1" type="ORF">PLOB_00005791</name>
</gene>
<evidence type="ECO:0000313" key="1">
    <source>
        <dbReference type="EMBL" id="CAH3163403.1"/>
    </source>
</evidence>
<dbReference type="EMBL" id="CALNXK010000126">
    <property type="protein sequence ID" value="CAH3163403.1"/>
    <property type="molecule type" value="Genomic_DNA"/>
</dbReference>
<sequence length="187" mass="20547">MQVQGYSFFYGLCAMNNAIGISNHGPPVFDGCDLDLAADVMCLKQICEISSGFSAPSEPMSCLDGDYSILAMEEAANRKNYTFQRVDVPLKALVDGAVIQSLDLSSLHEFYSLVLGLFRTDEKPALIVRTQKYHFVTVLFKQDSIVFLDSRRTSAVQMSIRDGLGFIQSEDSQNPDFAAVNLQGPGI</sequence>
<accession>A0ABN8QFD1</accession>
<protein>
    <submittedName>
        <fullName evidence="1">Uncharacterized protein</fullName>
    </submittedName>
</protein>
<proteinExistence type="predicted"/>
<name>A0ABN8QFD1_9CNID</name>
<reference evidence="1 2" key="1">
    <citation type="submission" date="2022-05" db="EMBL/GenBank/DDBJ databases">
        <authorList>
            <consortium name="Genoscope - CEA"/>
            <person name="William W."/>
        </authorList>
    </citation>
    <scope>NUCLEOTIDE SEQUENCE [LARGE SCALE GENOMIC DNA]</scope>
</reference>
<organism evidence="1 2">
    <name type="scientific">Porites lobata</name>
    <dbReference type="NCBI Taxonomy" id="104759"/>
    <lineage>
        <taxon>Eukaryota</taxon>
        <taxon>Metazoa</taxon>
        <taxon>Cnidaria</taxon>
        <taxon>Anthozoa</taxon>
        <taxon>Hexacorallia</taxon>
        <taxon>Scleractinia</taxon>
        <taxon>Fungiina</taxon>
        <taxon>Poritidae</taxon>
        <taxon>Porites</taxon>
    </lineage>
</organism>
<comment type="caution">
    <text evidence="1">The sequence shown here is derived from an EMBL/GenBank/DDBJ whole genome shotgun (WGS) entry which is preliminary data.</text>
</comment>
<keyword evidence="2" id="KW-1185">Reference proteome</keyword>
<evidence type="ECO:0000313" key="2">
    <source>
        <dbReference type="Proteomes" id="UP001159405"/>
    </source>
</evidence>